<dbReference type="Proteomes" id="UP000238375">
    <property type="component" value="Unassembled WGS sequence"/>
</dbReference>
<accession>A0A2T0S0Q3</accession>
<keyword evidence="2" id="KW-1185">Reference proteome</keyword>
<sequence length="53" mass="6299">MIYQFMNYKLYCLTGYNTVNYSTFDVANDMNKKRMNYYLLVDLKTDQSMSTGS</sequence>
<evidence type="ECO:0000313" key="2">
    <source>
        <dbReference type="Proteomes" id="UP000238375"/>
    </source>
</evidence>
<organism evidence="1 2">
    <name type="scientific">Spirosoma oryzae</name>
    <dbReference type="NCBI Taxonomy" id="1469603"/>
    <lineage>
        <taxon>Bacteria</taxon>
        <taxon>Pseudomonadati</taxon>
        <taxon>Bacteroidota</taxon>
        <taxon>Cytophagia</taxon>
        <taxon>Cytophagales</taxon>
        <taxon>Cytophagaceae</taxon>
        <taxon>Spirosoma</taxon>
    </lineage>
</organism>
<comment type="caution">
    <text evidence="1">The sequence shown here is derived from an EMBL/GenBank/DDBJ whole genome shotgun (WGS) entry which is preliminary data.</text>
</comment>
<gene>
    <name evidence="1" type="ORF">CLV58_13511</name>
</gene>
<protein>
    <submittedName>
        <fullName evidence="1">Uncharacterized protein</fullName>
    </submittedName>
</protein>
<dbReference type="AlphaFoldDB" id="A0A2T0S0Q3"/>
<name>A0A2T0S0Q3_9BACT</name>
<dbReference type="EMBL" id="PVTE01000035">
    <property type="protein sequence ID" value="PRY27009.1"/>
    <property type="molecule type" value="Genomic_DNA"/>
</dbReference>
<proteinExistence type="predicted"/>
<reference evidence="1 2" key="1">
    <citation type="submission" date="2018-03" db="EMBL/GenBank/DDBJ databases">
        <title>Genomic Encyclopedia of Archaeal and Bacterial Type Strains, Phase II (KMG-II): from individual species to whole genera.</title>
        <authorList>
            <person name="Goeker M."/>
        </authorList>
    </citation>
    <scope>NUCLEOTIDE SEQUENCE [LARGE SCALE GENOMIC DNA]</scope>
    <source>
        <strain evidence="1 2">DSM 28354</strain>
    </source>
</reference>
<evidence type="ECO:0000313" key="1">
    <source>
        <dbReference type="EMBL" id="PRY27009.1"/>
    </source>
</evidence>